<dbReference type="InterPro" id="IPR036047">
    <property type="entry name" value="F-box-like_dom_sf"/>
</dbReference>
<evidence type="ECO:0000259" key="2">
    <source>
        <dbReference type="Pfam" id="PF00646"/>
    </source>
</evidence>
<dbReference type="CDD" id="cd09917">
    <property type="entry name" value="F-box_SF"/>
    <property type="match status" value="1"/>
</dbReference>
<accession>A0A9P5VCW6</accession>
<dbReference type="SUPFAM" id="SSF52047">
    <property type="entry name" value="RNI-like"/>
    <property type="match status" value="1"/>
</dbReference>
<dbReference type="InterPro" id="IPR001810">
    <property type="entry name" value="F-box_dom"/>
</dbReference>
<dbReference type="Proteomes" id="UP000748756">
    <property type="component" value="Unassembled WGS sequence"/>
</dbReference>
<proteinExistence type="predicted"/>
<comment type="caution">
    <text evidence="3">The sequence shown here is derived from an EMBL/GenBank/DDBJ whole genome shotgun (WGS) entry which is preliminary data.</text>
</comment>
<dbReference type="OrthoDB" id="2448843at2759"/>
<organism evidence="3 4">
    <name type="scientific">Linnemannia schmuckeri</name>
    <dbReference type="NCBI Taxonomy" id="64567"/>
    <lineage>
        <taxon>Eukaryota</taxon>
        <taxon>Fungi</taxon>
        <taxon>Fungi incertae sedis</taxon>
        <taxon>Mucoromycota</taxon>
        <taxon>Mortierellomycotina</taxon>
        <taxon>Mortierellomycetes</taxon>
        <taxon>Mortierellales</taxon>
        <taxon>Mortierellaceae</taxon>
        <taxon>Linnemannia</taxon>
    </lineage>
</organism>
<feature type="region of interest" description="Disordered" evidence="1">
    <location>
        <begin position="1"/>
        <end position="23"/>
    </location>
</feature>
<dbReference type="Pfam" id="PF00646">
    <property type="entry name" value="F-box"/>
    <property type="match status" value="1"/>
</dbReference>
<evidence type="ECO:0000313" key="3">
    <source>
        <dbReference type="EMBL" id="KAF9153521.1"/>
    </source>
</evidence>
<feature type="domain" description="F-box" evidence="2">
    <location>
        <begin position="40"/>
        <end position="68"/>
    </location>
</feature>
<dbReference type="SUPFAM" id="SSF81383">
    <property type="entry name" value="F-box domain"/>
    <property type="match status" value="1"/>
</dbReference>
<dbReference type="Gene3D" id="3.80.10.10">
    <property type="entry name" value="Ribonuclease Inhibitor"/>
    <property type="match status" value="1"/>
</dbReference>
<protein>
    <recommendedName>
        <fullName evidence="2">F-box domain-containing protein</fullName>
    </recommendedName>
</protein>
<dbReference type="InterPro" id="IPR032675">
    <property type="entry name" value="LRR_dom_sf"/>
</dbReference>
<gene>
    <name evidence="3" type="ORF">BG015_003256</name>
</gene>
<feature type="region of interest" description="Disordered" evidence="1">
    <location>
        <begin position="126"/>
        <end position="153"/>
    </location>
</feature>
<reference evidence="3" key="1">
    <citation type="journal article" date="2020" name="Fungal Divers.">
        <title>Resolving the Mortierellaceae phylogeny through synthesis of multi-gene phylogenetics and phylogenomics.</title>
        <authorList>
            <person name="Vandepol N."/>
            <person name="Liber J."/>
            <person name="Desiro A."/>
            <person name="Na H."/>
            <person name="Kennedy M."/>
            <person name="Barry K."/>
            <person name="Grigoriev I.V."/>
            <person name="Miller A.N."/>
            <person name="O'Donnell K."/>
            <person name="Stajich J.E."/>
            <person name="Bonito G."/>
        </authorList>
    </citation>
    <scope>NUCLEOTIDE SEQUENCE</scope>
    <source>
        <strain evidence="3">NRRL 6426</strain>
    </source>
</reference>
<name>A0A9P5VCW6_9FUNG</name>
<feature type="compositionally biased region" description="Low complexity" evidence="1">
    <location>
        <begin position="126"/>
        <end position="136"/>
    </location>
</feature>
<dbReference type="EMBL" id="JAAAUQ010000170">
    <property type="protein sequence ID" value="KAF9153521.1"/>
    <property type="molecule type" value="Genomic_DNA"/>
</dbReference>
<evidence type="ECO:0000256" key="1">
    <source>
        <dbReference type="SAM" id="MobiDB-lite"/>
    </source>
</evidence>
<dbReference type="AlphaFoldDB" id="A0A9P5VCW6"/>
<keyword evidence="4" id="KW-1185">Reference proteome</keyword>
<evidence type="ECO:0000313" key="4">
    <source>
        <dbReference type="Proteomes" id="UP000748756"/>
    </source>
</evidence>
<sequence>MPASSITSQPPPHPNNHAQPSLPGLSHTDPRVTIFDIPLIVDEIFCHLSIYDFRNCQRVSKHWRDLCRPWVWRLVSLHGQITSDTQRESILQNSRWIRSLSVDFWDTRLVDGEPCRGLHELTIWGQQQQQQPAQQEEGGEVEVPDTMPSTQSATSWDLIGKNSALRSLSLEYTELLLPQLTTSRFNSILLSTLRVLTIDIGIRISSPLPIITLLCHCPDTLQKLSLTNTGGNFWKPPINVVCPASASTLTARWRVLPSLRSLRVECQMVENLNAAILLPMLQHCCPRLRQLALGLVPQHLCWSLVDILVVSCPFLNDLEIPEVELHDLEMFRLVQGYVGLQRVNIAIYQNMVDRVIPTLIQSSGSTLTRVRIVERSAEHGLSNTMPLYPTLFLEHCPRLVSLVVRPVSWYLGLESSLRSMVEGNNGSKVKDGSQWACFGLETLALSCLVPIDSTNMSRKRAIVELTERLCRKLKDQKRLRTIRLDRATRVLQLPIGNTDKDDANLLQAIMERREKMIREYLYFHMAL</sequence>